<keyword evidence="7" id="KW-0067">ATP-binding</keyword>
<name>A0A919R7H3_9ACTN</name>
<dbReference type="EC" id="2.7.13.3" evidence="2"/>
<protein>
    <recommendedName>
        <fullName evidence="2">histidine kinase</fullName>
        <ecNumber evidence="2">2.7.13.3</ecNumber>
    </recommendedName>
</protein>
<keyword evidence="9" id="KW-0812">Transmembrane</keyword>
<dbReference type="InterPro" id="IPR011712">
    <property type="entry name" value="Sig_transdc_His_kin_sub3_dim/P"/>
</dbReference>
<feature type="transmembrane region" description="Helical" evidence="9">
    <location>
        <begin position="99"/>
        <end position="116"/>
    </location>
</feature>
<keyword evidence="8" id="KW-0902">Two-component regulatory system</keyword>
<feature type="transmembrane region" description="Helical" evidence="9">
    <location>
        <begin position="136"/>
        <end position="156"/>
    </location>
</feature>
<proteinExistence type="predicted"/>
<dbReference type="Gene3D" id="1.20.5.1930">
    <property type="match status" value="1"/>
</dbReference>
<dbReference type="Gene3D" id="3.30.565.10">
    <property type="entry name" value="Histidine kinase-like ATPase, C-terminal domain"/>
    <property type="match status" value="1"/>
</dbReference>
<evidence type="ECO:0000256" key="3">
    <source>
        <dbReference type="ARBA" id="ARBA00022553"/>
    </source>
</evidence>
<evidence type="ECO:0000256" key="4">
    <source>
        <dbReference type="ARBA" id="ARBA00022679"/>
    </source>
</evidence>
<keyword evidence="12" id="KW-1185">Reference proteome</keyword>
<evidence type="ECO:0000256" key="9">
    <source>
        <dbReference type="SAM" id="Phobius"/>
    </source>
</evidence>
<evidence type="ECO:0000256" key="5">
    <source>
        <dbReference type="ARBA" id="ARBA00022741"/>
    </source>
</evidence>
<evidence type="ECO:0000256" key="7">
    <source>
        <dbReference type="ARBA" id="ARBA00022840"/>
    </source>
</evidence>
<feature type="domain" description="Histidine kinase/HSP90-like ATPase" evidence="10">
    <location>
        <begin position="282"/>
        <end position="373"/>
    </location>
</feature>
<keyword evidence="9" id="KW-0472">Membrane</keyword>
<comment type="caution">
    <text evidence="11">The sequence shown here is derived from an EMBL/GenBank/DDBJ whole genome shotgun (WGS) entry which is preliminary data.</text>
</comment>
<dbReference type="SUPFAM" id="SSF55874">
    <property type="entry name" value="ATPase domain of HSP90 chaperone/DNA topoisomerase II/histidine kinase"/>
    <property type="match status" value="1"/>
</dbReference>
<feature type="transmembrane region" description="Helical" evidence="9">
    <location>
        <begin position="55"/>
        <end position="87"/>
    </location>
</feature>
<keyword evidence="5" id="KW-0547">Nucleotide-binding</keyword>
<dbReference type="AlphaFoldDB" id="A0A919R7H3"/>
<dbReference type="RefSeq" id="WP_203989991.1">
    <property type="nucleotide sequence ID" value="NZ_BOOU01000064.1"/>
</dbReference>
<dbReference type="PANTHER" id="PTHR24421">
    <property type="entry name" value="NITRATE/NITRITE SENSOR PROTEIN NARX-RELATED"/>
    <property type="match status" value="1"/>
</dbReference>
<evidence type="ECO:0000256" key="8">
    <source>
        <dbReference type="ARBA" id="ARBA00023012"/>
    </source>
</evidence>
<dbReference type="InterPro" id="IPR050482">
    <property type="entry name" value="Sensor_HK_TwoCompSys"/>
</dbReference>
<dbReference type="SMART" id="SM00387">
    <property type="entry name" value="HATPase_c"/>
    <property type="match status" value="1"/>
</dbReference>
<evidence type="ECO:0000313" key="11">
    <source>
        <dbReference type="EMBL" id="GII79816.1"/>
    </source>
</evidence>
<accession>A0A919R7H3</accession>
<organism evidence="11 12">
    <name type="scientific">Sphaerisporangium rufum</name>
    <dbReference type="NCBI Taxonomy" id="1381558"/>
    <lineage>
        <taxon>Bacteria</taxon>
        <taxon>Bacillati</taxon>
        <taxon>Actinomycetota</taxon>
        <taxon>Actinomycetes</taxon>
        <taxon>Streptosporangiales</taxon>
        <taxon>Streptosporangiaceae</taxon>
        <taxon>Sphaerisporangium</taxon>
    </lineage>
</organism>
<evidence type="ECO:0000313" key="12">
    <source>
        <dbReference type="Proteomes" id="UP000655287"/>
    </source>
</evidence>
<sequence>MLISRRVLLTADVLLAVAVTGAAVLRTPASGVAICALSGIVGLPLAARRRWPVPVLAIVAAAAAVSALAGVGAEVTLWAVAAALYPVALISAQAAGRGLAAALAAILVPGLAAAAASRLPLIPAAPGEESFSTAPVLVSVASVVVLAGSWSLAWVVRTRRRHAAELSRLRTAQAVTEERLRIARDVHDVVGHNLSLIAMNAAVARHLGTEQDAALRTIERVSRGALADIRTVLGGLREPSPPGDPEDGSRDLAAVDALVDATRAAGVEVTVDGPYPPAVPAAVQASAYRILQEALTNVRRHAGARHCHVTVAATHQALTLSVVDDGTAPRADTAAGHGLVGMRERVGLHGGTLTTGPEPTGGFAVRVTLPFPT</sequence>
<dbReference type="PANTHER" id="PTHR24421:SF10">
    <property type="entry name" value="NITRATE_NITRITE SENSOR PROTEIN NARQ"/>
    <property type="match status" value="1"/>
</dbReference>
<dbReference type="Pfam" id="PF23539">
    <property type="entry name" value="DUF7134"/>
    <property type="match status" value="1"/>
</dbReference>
<gene>
    <name evidence="11" type="ORF">Sru01_47980</name>
</gene>
<evidence type="ECO:0000256" key="2">
    <source>
        <dbReference type="ARBA" id="ARBA00012438"/>
    </source>
</evidence>
<keyword evidence="6" id="KW-0418">Kinase</keyword>
<dbReference type="EMBL" id="BOOU01000064">
    <property type="protein sequence ID" value="GII79816.1"/>
    <property type="molecule type" value="Genomic_DNA"/>
</dbReference>
<keyword evidence="9" id="KW-1133">Transmembrane helix</keyword>
<dbReference type="Proteomes" id="UP000655287">
    <property type="component" value="Unassembled WGS sequence"/>
</dbReference>
<dbReference type="CDD" id="cd16917">
    <property type="entry name" value="HATPase_UhpB-NarQ-NarX-like"/>
    <property type="match status" value="1"/>
</dbReference>
<dbReference type="GO" id="GO:0016020">
    <property type="term" value="C:membrane"/>
    <property type="evidence" value="ECO:0007669"/>
    <property type="project" value="InterPro"/>
</dbReference>
<dbReference type="Pfam" id="PF07730">
    <property type="entry name" value="HisKA_3"/>
    <property type="match status" value="1"/>
</dbReference>
<dbReference type="GO" id="GO:0005524">
    <property type="term" value="F:ATP binding"/>
    <property type="evidence" value="ECO:0007669"/>
    <property type="project" value="UniProtKB-KW"/>
</dbReference>
<dbReference type="InterPro" id="IPR055558">
    <property type="entry name" value="DUF7134"/>
</dbReference>
<evidence type="ECO:0000259" key="10">
    <source>
        <dbReference type="SMART" id="SM00387"/>
    </source>
</evidence>
<dbReference type="InterPro" id="IPR003594">
    <property type="entry name" value="HATPase_dom"/>
</dbReference>
<dbReference type="GO" id="GO:0046983">
    <property type="term" value="F:protein dimerization activity"/>
    <property type="evidence" value="ECO:0007669"/>
    <property type="project" value="InterPro"/>
</dbReference>
<keyword evidence="3" id="KW-0597">Phosphoprotein</keyword>
<comment type="catalytic activity">
    <reaction evidence="1">
        <text>ATP + protein L-histidine = ADP + protein N-phospho-L-histidine.</text>
        <dbReference type="EC" id="2.7.13.3"/>
    </reaction>
</comment>
<reference evidence="11" key="1">
    <citation type="submission" date="2021-01" db="EMBL/GenBank/DDBJ databases">
        <title>Whole genome shotgun sequence of Sphaerisporangium rufum NBRC 109079.</title>
        <authorList>
            <person name="Komaki H."/>
            <person name="Tamura T."/>
        </authorList>
    </citation>
    <scope>NUCLEOTIDE SEQUENCE</scope>
    <source>
        <strain evidence="11">NBRC 109079</strain>
    </source>
</reference>
<evidence type="ECO:0000256" key="1">
    <source>
        <dbReference type="ARBA" id="ARBA00000085"/>
    </source>
</evidence>
<dbReference type="Pfam" id="PF02518">
    <property type="entry name" value="HATPase_c"/>
    <property type="match status" value="1"/>
</dbReference>
<evidence type="ECO:0000256" key="6">
    <source>
        <dbReference type="ARBA" id="ARBA00022777"/>
    </source>
</evidence>
<dbReference type="GO" id="GO:0000155">
    <property type="term" value="F:phosphorelay sensor kinase activity"/>
    <property type="evidence" value="ECO:0007669"/>
    <property type="project" value="InterPro"/>
</dbReference>
<dbReference type="InterPro" id="IPR036890">
    <property type="entry name" value="HATPase_C_sf"/>
</dbReference>
<keyword evidence="4" id="KW-0808">Transferase</keyword>